<name>A0A150SFL9_SORCE</name>
<dbReference type="SUPFAM" id="SSF74853">
    <property type="entry name" value="Lamin A/C globular tail domain"/>
    <property type="match status" value="1"/>
</dbReference>
<keyword evidence="1" id="KW-0732">Signal</keyword>
<evidence type="ECO:0000313" key="4">
    <source>
        <dbReference type="EMBL" id="KYF91189.1"/>
    </source>
</evidence>
<dbReference type="PANTHER" id="PTHR10199">
    <property type="entry name" value="THROMBOSPONDIN"/>
    <property type="match status" value="1"/>
</dbReference>
<dbReference type="Proteomes" id="UP000075635">
    <property type="component" value="Unassembled WGS sequence"/>
</dbReference>
<evidence type="ECO:0000313" key="5">
    <source>
        <dbReference type="Proteomes" id="UP000075635"/>
    </source>
</evidence>
<evidence type="ECO:0000256" key="2">
    <source>
        <dbReference type="ARBA" id="ARBA00022837"/>
    </source>
</evidence>
<feature type="compositionally biased region" description="Acidic residues" evidence="3">
    <location>
        <begin position="560"/>
        <end position="588"/>
    </location>
</feature>
<dbReference type="Gene3D" id="4.10.1080.10">
    <property type="entry name" value="TSP type-3 repeat"/>
    <property type="match status" value="1"/>
</dbReference>
<dbReference type="InterPro" id="IPR013783">
    <property type="entry name" value="Ig-like_fold"/>
</dbReference>
<feature type="compositionally biased region" description="Low complexity" evidence="3">
    <location>
        <begin position="609"/>
        <end position="624"/>
    </location>
</feature>
<dbReference type="GO" id="GO:0005509">
    <property type="term" value="F:calcium ion binding"/>
    <property type="evidence" value="ECO:0007669"/>
    <property type="project" value="InterPro"/>
</dbReference>
<evidence type="ECO:0000256" key="1">
    <source>
        <dbReference type="ARBA" id="ARBA00022729"/>
    </source>
</evidence>
<dbReference type="PROSITE" id="PS51234">
    <property type="entry name" value="TSP3"/>
    <property type="match status" value="1"/>
</dbReference>
<dbReference type="InterPro" id="IPR017897">
    <property type="entry name" value="Thrombospondin_3_rpt"/>
</dbReference>
<dbReference type="Gene3D" id="2.60.40.10">
    <property type="entry name" value="Immunoglobulins"/>
    <property type="match status" value="1"/>
</dbReference>
<dbReference type="SUPFAM" id="SSF103647">
    <property type="entry name" value="TSP type-3 repeat"/>
    <property type="match status" value="1"/>
</dbReference>
<reference evidence="4 5" key="1">
    <citation type="submission" date="2014-02" db="EMBL/GenBank/DDBJ databases">
        <title>The small core and large imbalanced accessory genome model reveals a collaborative survival strategy of Sorangium cellulosum strains in nature.</title>
        <authorList>
            <person name="Han K."/>
            <person name="Peng R."/>
            <person name="Blom J."/>
            <person name="Li Y.-Z."/>
        </authorList>
    </citation>
    <scope>NUCLEOTIDE SEQUENCE [LARGE SCALE GENOMIC DNA]</scope>
    <source>
        <strain evidence="4 5">So0011-07</strain>
    </source>
</reference>
<dbReference type="InterPro" id="IPR028974">
    <property type="entry name" value="TSP_type-3_rpt"/>
</dbReference>
<comment type="caution">
    <text evidence="4">The sequence shown here is derived from an EMBL/GenBank/DDBJ whole genome shotgun (WGS) entry which is preliminary data.</text>
</comment>
<dbReference type="NCBIfam" id="NF041940">
    <property type="entry name" value="choice_anch_X"/>
    <property type="match status" value="1"/>
</dbReference>
<dbReference type="EMBL" id="JEMB01001048">
    <property type="protein sequence ID" value="KYF91189.1"/>
    <property type="molecule type" value="Genomic_DNA"/>
</dbReference>
<dbReference type="Pfam" id="PF02412">
    <property type="entry name" value="TSP_3"/>
    <property type="match status" value="3"/>
</dbReference>
<feature type="region of interest" description="Disordered" evidence="3">
    <location>
        <begin position="513"/>
        <end position="632"/>
    </location>
</feature>
<dbReference type="InterPro" id="IPR003367">
    <property type="entry name" value="Thrombospondin_3-like_rpt"/>
</dbReference>
<feature type="compositionally biased region" description="Gly residues" evidence="3">
    <location>
        <begin position="599"/>
        <end position="608"/>
    </location>
</feature>
<keyword evidence="2" id="KW-0106">Calcium</keyword>
<gene>
    <name evidence="4" type="ORF">BE17_47470</name>
</gene>
<dbReference type="InterPro" id="IPR036415">
    <property type="entry name" value="Lamin_tail_dom_sf"/>
</dbReference>
<dbReference type="PANTHER" id="PTHR10199:SF100">
    <property type="entry name" value="THROMBOSPONDIN, ISOFORM A"/>
    <property type="match status" value="1"/>
</dbReference>
<sequence length="676" mass="69586">MLLLLPRVVLASPTVTGSARELGAWDVRLGAPLRDDGVAPDAEAGDGVFTATVSFAGQGEIEYKVSRNGEDLGDGGAGAATGDNLRFTLAGGTAPYDVTFYYDTRDLTAQGFLPATESASDSRSASLAADGAPQVWVAVGDWQRSVGDTDWNSSSTLTVARDDGLLGDRVAGDHVHTYRFVARAPLSGALFKFAAQGPWTTRLGANGWSYAPKDSSSAAFSAAAGQVVTLELDALHGRMRAQVSSPAKLLLTELRVHPAAAEFVEIYNPGSAPVDLSDYYLADYRFYYELVTTSATLPNTNDFLVRFPAGAEIGPGEIQTVSLGGAECYRMGCGETRAFEGWGSPPTYEIYSAGTFGAGESRSDDAVPDMRLPLPGSVGETRGLTNDHECLVLFYWDAVSDLVKDVDYVFYGTTGLNAPVDKTGKSLDGPDHGTARSSYLDDAADDVALHAPLSAAGGSCRQDFTEGAQAASGGNGVTGAVETSEPLSSTWAACEVQTPGAIDFDGDGVLLGDNCPWKPNPDQADANANGVGDACDRDDDGDGVPNDADNCPRTANPDQGDADGDGAGDDCDADDDNDFISDMDDDCPTEAGAVANRGCPGGEGGGGAAVSSVVSSSSQASSSSSGGGGGLTGGDEGCDCRAAGTPPVRGALAPWLALLGGALFLARGRRRVFPRA</sequence>
<dbReference type="GO" id="GO:0007155">
    <property type="term" value="P:cell adhesion"/>
    <property type="evidence" value="ECO:0007669"/>
    <property type="project" value="InterPro"/>
</dbReference>
<evidence type="ECO:0008006" key="6">
    <source>
        <dbReference type="Google" id="ProtNLM"/>
    </source>
</evidence>
<accession>A0A150SFL9</accession>
<dbReference type="AlphaFoldDB" id="A0A150SFL9"/>
<proteinExistence type="predicted"/>
<organism evidence="4 5">
    <name type="scientific">Sorangium cellulosum</name>
    <name type="common">Polyangium cellulosum</name>
    <dbReference type="NCBI Taxonomy" id="56"/>
    <lineage>
        <taxon>Bacteria</taxon>
        <taxon>Pseudomonadati</taxon>
        <taxon>Myxococcota</taxon>
        <taxon>Polyangia</taxon>
        <taxon>Polyangiales</taxon>
        <taxon>Polyangiaceae</taxon>
        <taxon>Sorangium</taxon>
    </lineage>
</organism>
<evidence type="ECO:0000256" key="3">
    <source>
        <dbReference type="SAM" id="MobiDB-lite"/>
    </source>
</evidence>
<protein>
    <recommendedName>
        <fullName evidence="6">LTD domain-containing protein</fullName>
    </recommendedName>
</protein>